<organism evidence="4 5">
    <name type="scientific">Haloferula helveola</name>
    <dbReference type="NCBI Taxonomy" id="490095"/>
    <lineage>
        <taxon>Bacteria</taxon>
        <taxon>Pseudomonadati</taxon>
        <taxon>Verrucomicrobiota</taxon>
        <taxon>Verrucomicrobiia</taxon>
        <taxon>Verrucomicrobiales</taxon>
        <taxon>Verrucomicrobiaceae</taxon>
        <taxon>Haloferula</taxon>
    </lineage>
</organism>
<gene>
    <name evidence="4" type="ORF">HAHE_37850</name>
</gene>
<keyword evidence="4" id="KW-0808">Transferase</keyword>
<evidence type="ECO:0000313" key="4">
    <source>
        <dbReference type="EMBL" id="BCX49877.1"/>
    </source>
</evidence>
<dbReference type="GO" id="GO:0008483">
    <property type="term" value="F:transaminase activity"/>
    <property type="evidence" value="ECO:0007669"/>
    <property type="project" value="UniProtKB-KW"/>
</dbReference>
<keyword evidence="1 3" id="KW-0663">Pyridoxal phosphate</keyword>
<evidence type="ECO:0000313" key="5">
    <source>
        <dbReference type="Proteomes" id="UP001374893"/>
    </source>
</evidence>
<dbReference type="CDD" id="cd00616">
    <property type="entry name" value="AHBA_syn"/>
    <property type="match status" value="1"/>
</dbReference>
<dbReference type="InterPro" id="IPR015424">
    <property type="entry name" value="PyrdxlP-dep_Trfase"/>
</dbReference>
<dbReference type="Gene3D" id="3.40.640.10">
    <property type="entry name" value="Type I PLP-dependent aspartate aminotransferase-like (Major domain)"/>
    <property type="match status" value="1"/>
</dbReference>
<dbReference type="InterPro" id="IPR015421">
    <property type="entry name" value="PyrdxlP-dep_Trfase_major"/>
</dbReference>
<keyword evidence="5" id="KW-1185">Reference proteome</keyword>
<reference evidence="4 5" key="1">
    <citation type="submission" date="2021-06" db="EMBL/GenBank/DDBJ databases">
        <title>Complete genome of Haloferula helveola possessing various polysaccharide degrading enzymes.</title>
        <authorList>
            <person name="Takami H."/>
            <person name="Huang C."/>
            <person name="Hamasaki K."/>
        </authorList>
    </citation>
    <scope>NUCLEOTIDE SEQUENCE [LARGE SCALE GENOMIC DNA]</scope>
    <source>
        <strain evidence="4 5">CN-1</strain>
    </source>
</reference>
<comment type="similarity">
    <text evidence="2 3">Belongs to the DegT/DnrJ/EryC1 family.</text>
</comment>
<dbReference type="PIRSF" id="PIRSF000390">
    <property type="entry name" value="PLP_StrS"/>
    <property type="match status" value="1"/>
</dbReference>
<dbReference type="SUPFAM" id="SSF53383">
    <property type="entry name" value="PLP-dependent transferases"/>
    <property type="match status" value="1"/>
</dbReference>
<accession>A0ABM7RI93</accession>
<evidence type="ECO:0000256" key="3">
    <source>
        <dbReference type="RuleBase" id="RU004508"/>
    </source>
</evidence>
<keyword evidence="4" id="KW-0032">Aminotransferase</keyword>
<dbReference type="Proteomes" id="UP001374893">
    <property type="component" value="Chromosome"/>
</dbReference>
<evidence type="ECO:0000256" key="1">
    <source>
        <dbReference type="ARBA" id="ARBA00022898"/>
    </source>
</evidence>
<protein>
    <submittedName>
        <fullName evidence="4">Aminotransferase DegT</fullName>
    </submittedName>
</protein>
<dbReference type="EMBL" id="AP024702">
    <property type="protein sequence ID" value="BCX49877.1"/>
    <property type="molecule type" value="Genomic_DNA"/>
</dbReference>
<dbReference type="PANTHER" id="PTHR30244:SF9">
    <property type="entry name" value="PROTEIN RV3402C"/>
    <property type="match status" value="1"/>
</dbReference>
<dbReference type="Pfam" id="PF01041">
    <property type="entry name" value="DegT_DnrJ_EryC1"/>
    <property type="match status" value="1"/>
</dbReference>
<dbReference type="PANTHER" id="PTHR30244">
    <property type="entry name" value="TRANSAMINASE"/>
    <property type="match status" value="1"/>
</dbReference>
<proteinExistence type="inferred from homology"/>
<sequence length="358" mass="38744">MPPLDDYVRLLEGIWERRHLTNGGPLMVEFEGLLKKASGSDRPLHCVANGGLALQLTIKAMGLGGEVVTTPYSYVATTSCPLWEGLTPVFADIDASTLNIDPAAVEAAITPQTEAVLATHVFGNPCDVAALEAICERHGLALIYDAAHAFGVRHAGRSILDYGDASIVSLHATKVIHSVEGGFVTTRDPAAAGRIEWMRRFGHNGQEAYHGVGINAKMSELHAAMGICLLRQADAVFESRKALIARYLKGLPEIDGARFAFDLAADTEWNHCYFPVRFETEEQLLAAMTRLDAAGFGTRRYFHPSLDQCGLEGSAEASCPVARDVAARILCLPLSTRLELEHVDRILDAVHPPRSAHA</sequence>
<dbReference type="InterPro" id="IPR000653">
    <property type="entry name" value="DegT/StrS_aminotransferase"/>
</dbReference>
<evidence type="ECO:0000256" key="2">
    <source>
        <dbReference type="ARBA" id="ARBA00037999"/>
    </source>
</evidence>
<name>A0ABM7RI93_9BACT</name>